<name>A0A9Q3UMU0_9GAMM</name>
<dbReference type="InterPro" id="IPR022789">
    <property type="entry name" value="ParD"/>
</dbReference>
<keyword evidence="3" id="KW-1277">Toxin-antitoxin system</keyword>
<dbReference type="EMBL" id="JAJGNA010000023">
    <property type="protein sequence ID" value="MCC4309837.1"/>
    <property type="molecule type" value="Genomic_DNA"/>
</dbReference>
<evidence type="ECO:0000256" key="3">
    <source>
        <dbReference type="ARBA" id="ARBA00022649"/>
    </source>
</evidence>
<dbReference type="GO" id="GO:0006355">
    <property type="term" value="P:regulation of DNA-templated transcription"/>
    <property type="evidence" value="ECO:0007669"/>
    <property type="project" value="InterPro"/>
</dbReference>
<dbReference type="SUPFAM" id="SSF47598">
    <property type="entry name" value="Ribbon-helix-helix"/>
    <property type="match status" value="1"/>
</dbReference>
<evidence type="ECO:0000256" key="1">
    <source>
        <dbReference type="ARBA" id="ARBA00008580"/>
    </source>
</evidence>
<comment type="caution">
    <text evidence="5">The sequence shown here is derived from an EMBL/GenBank/DDBJ whole genome shotgun (WGS) entry which is preliminary data.</text>
</comment>
<keyword evidence="6" id="KW-1185">Reference proteome</keyword>
<protein>
    <recommendedName>
        <fullName evidence="2">Antitoxin ParD</fullName>
    </recommendedName>
</protein>
<dbReference type="Gene3D" id="6.10.10.120">
    <property type="entry name" value="Antitoxin ParD1-like"/>
    <property type="match status" value="1"/>
</dbReference>
<comment type="function">
    <text evidence="4">Antitoxin component of a type II toxin-antitoxin (TA) system. Neutralizes the effect of toxin ParE.</text>
</comment>
<gene>
    <name evidence="5" type="ORF">LL252_14780</name>
</gene>
<dbReference type="InterPro" id="IPR038296">
    <property type="entry name" value="ParD_sf"/>
</dbReference>
<evidence type="ECO:0000256" key="4">
    <source>
        <dbReference type="ARBA" id="ARBA00037106"/>
    </source>
</evidence>
<dbReference type="PANTHER" id="PTHR36582">
    <property type="entry name" value="ANTITOXIN PARD"/>
    <property type="match status" value="1"/>
</dbReference>
<dbReference type="Proteomes" id="UP001108027">
    <property type="component" value="Unassembled WGS sequence"/>
</dbReference>
<organism evidence="5 6">
    <name type="scientific">Alloalcanivorax marinus</name>
    <dbReference type="NCBI Taxonomy" id="1177169"/>
    <lineage>
        <taxon>Bacteria</taxon>
        <taxon>Pseudomonadati</taxon>
        <taxon>Pseudomonadota</taxon>
        <taxon>Gammaproteobacteria</taxon>
        <taxon>Oceanospirillales</taxon>
        <taxon>Alcanivoracaceae</taxon>
        <taxon>Alloalcanivorax</taxon>
    </lineage>
</organism>
<evidence type="ECO:0000313" key="6">
    <source>
        <dbReference type="Proteomes" id="UP001108027"/>
    </source>
</evidence>
<evidence type="ECO:0000313" key="5">
    <source>
        <dbReference type="EMBL" id="MCC4309837.1"/>
    </source>
</evidence>
<comment type="similarity">
    <text evidence="1">Belongs to the ParD antitoxin family.</text>
</comment>
<dbReference type="InterPro" id="IPR010985">
    <property type="entry name" value="Ribbon_hlx_hlx"/>
</dbReference>
<dbReference type="PANTHER" id="PTHR36582:SF2">
    <property type="entry name" value="ANTITOXIN PARD"/>
    <property type="match status" value="1"/>
</dbReference>
<sequence length="95" mass="10936">MPTRNVVLSDHQHELVETLVRSGRYQNASEVLREGLRMIELREQQEAARLQLLKDAAARGWSDIEAGRYQEVAEDRLDDYLGQLGQSAARERTRD</sequence>
<dbReference type="Pfam" id="PF03693">
    <property type="entry name" value="ParD_antitoxin"/>
    <property type="match status" value="1"/>
</dbReference>
<proteinExistence type="inferred from homology"/>
<evidence type="ECO:0000256" key="2">
    <source>
        <dbReference type="ARBA" id="ARBA00017940"/>
    </source>
</evidence>
<reference evidence="5" key="1">
    <citation type="submission" date="2021-10" db="EMBL/GenBank/DDBJ databases">
        <title>The diversity and Nitrogen Metabolism of Culturable Nitrate-Utilizing Bacteria Within the Oxygen Minimum Zone of the Changjiang (Yangtze River)Estuary.</title>
        <authorList>
            <person name="Zhang D."/>
            <person name="Zheng J."/>
            <person name="Liu S."/>
            <person name="He W."/>
        </authorList>
    </citation>
    <scope>NUCLEOTIDE SEQUENCE</scope>
    <source>
        <strain evidence="5">FXH-223</strain>
    </source>
</reference>
<dbReference type="AlphaFoldDB" id="A0A9Q3UMU0"/>
<dbReference type="NCBIfam" id="TIGR02606">
    <property type="entry name" value="antidote_CC2985"/>
    <property type="match status" value="1"/>
</dbReference>
<dbReference type="RefSeq" id="WP_204428516.1">
    <property type="nucleotide sequence ID" value="NZ_JADDOL010000008.1"/>
</dbReference>
<accession>A0A9Q3UMU0</accession>